<protein>
    <submittedName>
        <fullName evidence="7">Transcriptional regulator, TetR family</fullName>
    </submittedName>
</protein>
<dbReference type="PROSITE" id="PS50977">
    <property type="entry name" value="HTH_TETR_2"/>
    <property type="match status" value="1"/>
</dbReference>
<dbReference type="Proteomes" id="UP000199055">
    <property type="component" value="Unassembled WGS sequence"/>
</dbReference>
<dbReference type="InterPro" id="IPR001647">
    <property type="entry name" value="HTH_TetR"/>
</dbReference>
<dbReference type="EMBL" id="FOET01000005">
    <property type="protein sequence ID" value="SEQ25360.1"/>
    <property type="molecule type" value="Genomic_DNA"/>
</dbReference>
<dbReference type="GO" id="GO:0000976">
    <property type="term" value="F:transcription cis-regulatory region binding"/>
    <property type="evidence" value="ECO:0007669"/>
    <property type="project" value="TreeGrafter"/>
</dbReference>
<keyword evidence="1" id="KW-0805">Transcription regulation</keyword>
<evidence type="ECO:0000256" key="1">
    <source>
        <dbReference type="ARBA" id="ARBA00023015"/>
    </source>
</evidence>
<dbReference type="Gene3D" id="1.10.357.10">
    <property type="entry name" value="Tetracycline Repressor, domain 2"/>
    <property type="match status" value="1"/>
</dbReference>
<feature type="region of interest" description="Disordered" evidence="5">
    <location>
        <begin position="164"/>
        <end position="185"/>
    </location>
</feature>
<feature type="domain" description="HTH tetR-type" evidence="6">
    <location>
        <begin position="5"/>
        <end position="65"/>
    </location>
</feature>
<gene>
    <name evidence="7" type="ORF">SAMN05216481_105138</name>
</gene>
<keyword evidence="2 4" id="KW-0238">DNA-binding</keyword>
<feature type="DNA-binding region" description="H-T-H motif" evidence="4">
    <location>
        <begin position="28"/>
        <end position="47"/>
    </location>
</feature>
<keyword evidence="8" id="KW-1185">Reference proteome</keyword>
<dbReference type="Pfam" id="PF00440">
    <property type="entry name" value="TetR_N"/>
    <property type="match status" value="1"/>
</dbReference>
<evidence type="ECO:0000256" key="2">
    <source>
        <dbReference type="ARBA" id="ARBA00023125"/>
    </source>
</evidence>
<evidence type="ECO:0000256" key="3">
    <source>
        <dbReference type="ARBA" id="ARBA00023163"/>
    </source>
</evidence>
<dbReference type="PANTHER" id="PTHR30055">
    <property type="entry name" value="HTH-TYPE TRANSCRIPTIONAL REGULATOR RUTR"/>
    <property type="match status" value="1"/>
</dbReference>
<name>A0A1H9EHZ0_9ACTN</name>
<dbReference type="Gene3D" id="1.10.10.60">
    <property type="entry name" value="Homeodomain-like"/>
    <property type="match status" value="1"/>
</dbReference>
<sequence>MPRQPDTRDRARQEFARLLTERGYLGVSLDEIAKVVDVKKASLYHHFPGGKPALFMEVAHRYVEETAAVLHGALRTEGGLREKLLAVAGTYARGTYDSALGDQIYYATRHLDEERRTEISRAYVRALIEPVTELMAGAVGSGELREAEPGFLAMAFMELAGTLQPMPGELATPPQERPAPSPADRRVREVVDLFLHGAAPDSPAA</sequence>
<dbReference type="AlphaFoldDB" id="A0A1H9EHZ0"/>
<dbReference type="RefSeq" id="WP_093658861.1">
    <property type="nucleotide sequence ID" value="NZ_FOET01000005.1"/>
</dbReference>
<proteinExistence type="predicted"/>
<dbReference type="PANTHER" id="PTHR30055:SF234">
    <property type="entry name" value="HTH-TYPE TRANSCRIPTIONAL REGULATOR BETI"/>
    <property type="match status" value="1"/>
</dbReference>
<evidence type="ECO:0000313" key="7">
    <source>
        <dbReference type="EMBL" id="SEQ25360.1"/>
    </source>
</evidence>
<dbReference type="InterPro" id="IPR009057">
    <property type="entry name" value="Homeodomain-like_sf"/>
</dbReference>
<keyword evidence="3" id="KW-0804">Transcription</keyword>
<reference evidence="7 8" key="1">
    <citation type="submission" date="2016-10" db="EMBL/GenBank/DDBJ databases">
        <authorList>
            <person name="de Groot N.N."/>
        </authorList>
    </citation>
    <scope>NUCLEOTIDE SEQUENCE [LARGE SCALE GENOMIC DNA]</scope>
    <source>
        <strain evidence="7 8">CGMCC 4.3519</strain>
    </source>
</reference>
<accession>A0A1H9EHZ0</accession>
<evidence type="ECO:0000256" key="5">
    <source>
        <dbReference type="SAM" id="MobiDB-lite"/>
    </source>
</evidence>
<evidence type="ECO:0000313" key="8">
    <source>
        <dbReference type="Proteomes" id="UP000199055"/>
    </source>
</evidence>
<organism evidence="7 8">
    <name type="scientific">Streptomyces radiopugnans</name>
    <dbReference type="NCBI Taxonomy" id="403935"/>
    <lineage>
        <taxon>Bacteria</taxon>
        <taxon>Bacillati</taxon>
        <taxon>Actinomycetota</taxon>
        <taxon>Actinomycetes</taxon>
        <taxon>Kitasatosporales</taxon>
        <taxon>Streptomycetaceae</taxon>
        <taxon>Streptomyces</taxon>
    </lineage>
</organism>
<evidence type="ECO:0000259" key="6">
    <source>
        <dbReference type="PROSITE" id="PS50977"/>
    </source>
</evidence>
<evidence type="ECO:0000256" key="4">
    <source>
        <dbReference type="PROSITE-ProRule" id="PRU00335"/>
    </source>
</evidence>
<dbReference type="SUPFAM" id="SSF46689">
    <property type="entry name" value="Homeodomain-like"/>
    <property type="match status" value="1"/>
</dbReference>
<dbReference type="InterPro" id="IPR050109">
    <property type="entry name" value="HTH-type_TetR-like_transc_reg"/>
</dbReference>
<dbReference type="GO" id="GO:0003700">
    <property type="term" value="F:DNA-binding transcription factor activity"/>
    <property type="evidence" value="ECO:0007669"/>
    <property type="project" value="TreeGrafter"/>
</dbReference>